<reference evidence="2" key="1">
    <citation type="submission" date="2016-11" db="UniProtKB">
        <authorList>
            <consortium name="WormBaseParasite"/>
        </authorList>
    </citation>
    <scope>IDENTIFICATION</scope>
    <source>
        <strain evidence="2">KR3021</strain>
    </source>
</reference>
<evidence type="ECO:0000313" key="1">
    <source>
        <dbReference type="Proteomes" id="UP000095286"/>
    </source>
</evidence>
<protein>
    <submittedName>
        <fullName evidence="2">DUF4899 domain-containing protein</fullName>
    </submittedName>
</protein>
<evidence type="ECO:0000313" key="2">
    <source>
        <dbReference type="WBParaSite" id="RSKR_0001068200.1"/>
    </source>
</evidence>
<proteinExistence type="predicted"/>
<name>A0AC35UF76_9BILA</name>
<organism evidence="1 2">
    <name type="scientific">Rhabditophanes sp. KR3021</name>
    <dbReference type="NCBI Taxonomy" id="114890"/>
    <lineage>
        <taxon>Eukaryota</taxon>
        <taxon>Metazoa</taxon>
        <taxon>Ecdysozoa</taxon>
        <taxon>Nematoda</taxon>
        <taxon>Chromadorea</taxon>
        <taxon>Rhabditida</taxon>
        <taxon>Tylenchina</taxon>
        <taxon>Panagrolaimomorpha</taxon>
        <taxon>Strongyloidoidea</taxon>
        <taxon>Alloionematidae</taxon>
        <taxon>Rhabditophanes</taxon>
    </lineage>
</organism>
<accession>A0AC35UF76</accession>
<dbReference type="WBParaSite" id="RSKR_0001068200.1">
    <property type="protein sequence ID" value="RSKR_0001068200.1"/>
    <property type="gene ID" value="RSKR_0001068200"/>
</dbReference>
<dbReference type="Proteomes" id="UP000095286">
    <property type="component" value="Unplaced"/>
</dbReference>
<sequence length="304" mass="34321">MSHTPTTPDEWTIVADCSGPSAKEPYSTNDLIETTTDTTVKCNIFFTEQEALYKSFIDKFPMYAQIFGKTEEDVSVVEKEGFCIISIGDRFPEVVEYIEEIPTSLDEVVKDTPTLGEIITGAATSDSIVAETPALDQVKRHCVNDVYSPTLHLIEENNVLTMGEEVNLIVMNGKNTWKTEIEAELRNGTEEECHIEWRTECQGQTEAGRQNKWETDSERGRQTESTTKVTVNVEESQSKENIQGCEVAKITENVNFDEEDLFMEPDFIKFYTKLSIIGTTIALLFGFPLLTIILALAFFIFIFQ</sequence>